<evidence type="ECO:0000256" key="8">
    <source>
        <dbReference type="ARBA" id="ARBA00022842"/>
    </source>
</evidence>
<evidence type="ECO:0000256" key="14">
    <source>
        <dbReference type="ARBA" id="ARBA00079807"/>
    </source>
</evidence>
<dbReference type="GO" id="GO:0005525">
    <property type="term" value="F:GTP binding"/>
    <property type="evidence" value="ECO:0007669"/>
    <property type="project" value="UniProtKB-KW"/>
</dbReference>
<evidence type="ECO:0000256" key="9">
    <source>
        <dbReference type="ARBA" id="ARBA00023134"/>
    </source>
</evidence>
<evidence type="ECO:0000256" key="4">
    <source>
        <dbReference type="ARBA" id="ARBA00022533"/>
    </source>
</evidence>
<comment type="activity regulation">
    <text evidence="15">Allosterically activated by GTP.</text>
</comment>
<keyword evidence="18" id="KW-1185">Reference proteome</keyword>
<dbReference type="InterPro" id="IPR034332">
    <property type="entry name" value="Upp_B"/>
</dbReference>
<feature type="binding site" evidence="15">
    <location>
        <begin position="128"/>
        <end position="136"/>
    </location>
    <ligand>
        <name>5-phospho-alpha-D-ribose 1-diphosphate</name>
        <dbReference type="ChEBI" id="CHEBI:58017"/>
    </ligand>
</feature>
<comment type="catalytic activity">
    <reaction evidence="11 15">
        <text>UMP + diphosphate = 5-phospho-alpha-D-ribose 1-diphosphate + uracil</text>
        <dbReference type="Rhea" id="RHEA:13017"/>
        <dbReference type="ChEBI" id="CHEBI:17568"/>
        <dbReference type="ChEBI" id="CHEBI:33019"/>
        <dbReference type="ChEBI" id="CHEBI:57865"/>
        <dbReference type="ChEBI" id="CHEBI:58017"/>
        <dbReference type="EC" id="2.4.2.9"/>
    </reaction>
</comment>
<dbReference type="RefSeq" id="WP_309489894.1">
    <property type="nucleotide sequence ID" value="NZ_JAENIG010000006.1"/>
</dbReference>
<dbReference type="InterPro" id="IPR000836">
    <property type="entry name" value="PRTase_dom"/>
</dbReference>
<dbReference type="GO" id="GO:0000287">
    <property type="term" value="F:magnesium ion binding"/>
    <property type="evidence" value="ECO:0007669"/>
    <property type="project" value="UniProtKB-UniRule"/>
</dbReference>
<dbReference type="InterPro" id="IPR050054">
    <property type="entry name" value="UPRTase/APRTase"/>
</dbReference>
<dbReference type="FunFam" id="3.40.50.2020:FF:000003">
    <property type="entry name" value="Uracil phosphoribosyltransferase"/>
    <property type="match status" value="1"/>
</dbReference>
<evidence type="ECO:0000313" key="18">
    <source>
        <dbReference type="Proteomes" id="UP000634206"/>
    </source>
</evidence>
<dbReference type="GO" id="GO:0044206">
    <property type="term" value="P:UMP salvage"/>
    <property type="evidence" value="ECO:0007669"/>
    <property type="project" value="UniProtKB-UniRule"/>
</dbReference>
<dbReference type="GO" id="GO:0004845">
    <property type="term" value="F:uracil phosphoribosyltransferase activity"/>
    <property type="evidence" value="ECO:0007669"/>
    <property type="project" value="UniProtKB-UniRule"/>
</dbReference>
<dbReference type="InterPro" id="IPR005765">
    <property type="entry name" value="UPRT"/>
</dbReference>
<sequence length="208" mass="22879">MNQPIQHPVIDDRMARLRQRDCPTSQFRAYVQEISQMMVPAVTADLFTLPTQVETPLEITTGRKLEREIVLVPILRAGLGMLEGFLRLLPESAVAHIGMARNEDTLSPESYYFNAPTSLTDADVMVLDPMLATGGSASAAIDELKKHGAKHLRFACIVAAPEGLERLNSDHPDVPVYYPALDSRLNEHGYILPGLGDAGDRIFGTVQE</sequence>
<keyword evidence="8 15" id="KW-0460">Magnesium</keyword>
<dbReference type="HAMAP" id="MF_01218_B">
    <property type="entry name" value="Upp_B"/>
    <property type="match status" value="1"/>
</dbReference>
<proteinExistence type="inferred from homology"/>
<evidence type="ECO:0000256" key="3">
    <source>
        <dbReference type="ARBA" id="ARBA00011894"/>
    </source>
</evidence>
<comment type="pathway">
    <text evidence="1 15">Pyrimidine metabolism; UMP biosynthesis via salvage pathway; UMP from uracil: step 1/1.</text>
</comment>
<dbReference type="Pfam" id="PF14681">
    <property type="entry name" value="UPRTase"/>
    <property type="match status" value="1"/>
</dbReference>
<keyword evidence="6 15" id="KW-0808">Transferase</keyword>
<evidence type="ECO:0000256" key="11">
    <source>
        <dbReference type="ARBA" id="ARBA00052919"/>
    </source>
</evidence>
<evidence type="ECO:0000256" key="12">
    <source>
        <dbReference type="ARBA" id="ARBA00056901"/>
    </source>
</evidence>
<evidence type="ECO:0000259" key="16">
    <source>
        <dbReference type="Pfam" id="PF14681"/>
    </source>
</evidence>
<dbReference type="CDD" id="cd06223">
    <property type="entry name" value="PRTases_typeI"/>
    <property type="match status" value="1"/>
</dbReference>
<keyword evidence="5 15" id="KW-0328">Glycosyltransferase</keyword>
<evidence type="ECO:0000256" key="7">
    <source>
        <dbReference type="ARBA" id="ARBA00022741"/>
    </source>
</evidence>
<evidence type="ECO:0000256" key="5">
    <source>
        <dbReference type="ARBA" id="ARBA00022676"/>
    </source>
</evidence>
<evidence type="ECO:0000256" key="6">
    <source>
        <dbReference type="ARBA" id="ARBA00022679"/>
    </source>
</evidence>
<gene>
    <name evidence="15 17" type="primary">upp</name>
    <name evidence="17" type="ORF">JIN83_09950</name>
</gene>
<evidence type="ECO:0000256" key="2">
    <source>
        <dbReference type="ARBA" id="ARBA00009516"/>
    </source>
</evidence>
<evidence type="ECO:0000256" key="13">
    <source>
        <dbReference type="ARBA" id="ARBA00072146"/>
    </source>
</evidence>
<dbReference type="AlphaFoldDB" id="A0AAE2VCM7"/>
<evidence type="ECO:0000256" key="1">
    <source>
        <dbReference type="ARBA" id="ARBA00005180"/>
    </source>
</evidence>
<name>A0AAE2VCM7_9BACT</name>
<dbReference type="GO" id="GO:0006223">
    <property type="term" value="P:uracil salvage"/>
    <property type="evidence" value="ECO:0007669"/>
    <property type="project" value="InterPro"/>
</dbReference>
<keyword evidence="7 15" id="KW-0547">Nucleotide-binding</keyword>
<keyword evidence="9 15" id="KW-0342">GTP-binding</keyword>
<dbReference type="PANTHER" id="PTHR32315">
    <property type="entry name" value="ADENINE PHOSPHORIBOSYLTRANSFERASE"/>
    <property type="match status" value="1"/>
</dbReference>
<evidence type="ECO:0000256" key="10">
    <source>
        <dbReference type="ARBA" id="ARBA00031082"/>
    </source>
</evidence>
<feature type="binding site" evidence="15">
    <location>
        <position position="101"/>
    </location>
    <ligand>
        <name>5-phospho-alpha-D-ribose 1-diphosphate</name>
        <dbReference type="ChEBI" id="CHEBI:58017"/>
    </ligand>
</feature>
<comment type="caution">
    <text evidence="17">The sequence shown here is derived from an EMBL/GenBank/DDBJ whole genome shotgun (WGS) entry which is preliminary data.</text>
</comment>
<feature type="binding site" evidence="15">
    <location>
        <begin position="196"/>
        <end position="198"/>
    </location>
    <ligand>
        <name>uracil</name>
        <dbReference type="ChEBI" id="CHEBI:17568"/>
    </ligand>
</feature>
<organism evidence="17 18">
    <name type="scientific">Oceaniferula flava</name>
    <dbReference type="NCBI Taxonomy" id="2800421"/>
    <lineage>
        <taxon>Bacteria</taxon>
        <taxon>Pseudomonadati</taxon>
        <taxon>Verrucomicrobiota</taxon>
        <taxon>Verrucomicrobiia</taxon>
        <taxon>Verrucomicrobiales</taxon>
        <taxon>Verrucomicrobiaceae</taxon>
        <taxon>Oceaniferula</taxon>
    </lineage>
</organism>
<dbReference type="NCBIfam" id="TIGR01091">
    <property type="entry name" value="upp"/>
    <property type="match status" value="1"/>
</dbReference>
<feature type="binding site" evidence="15">
    <location>
        <position position="76"/>
    </location>
    <ligand>
        <name>5-phospho-alpha-D-ribose 1-diphosphate</name>
        <dbReference type="ChEBI" id="CHEBI:58017"/>
    </ligand>
</feature>
<dbReference type="GO" id="GO:0005737">
    <property type="term" value="C:cytoplasm"/>
    <property type="evidence" value="ECO:0007669"/>
    <property type="project" value="UniProtKB-ARBA"/>
</dbReference>
<dbReference type="SUPFAM" id="SSF53271">
    <property type="entry name" value="PRTase-like"/>
    <property type="match status" value="1"/>
</dbReference>
<comment type="function">
    <text evidence="12 15">Catalyzes the conversion of uracil and 5-phospho-alpha-D-ribose 1-diphosphate (PRPP) to UMP and diphosphate.</text>
</comment>
<comment type="similarity">
    <text evidence="2 15">Belongs to the UPRTase family.</text>
</comment>
<dbReference type="InterPro" id="IPR029057">
    <property type="entry name" value="PRTase-like"/>
</dbReference>
<dbReference type="PANTHER" id="PTHR32315:SF4">
    <property type="entry name" value="URACIL PHOSPHORIBOSYLTRANSFERASE, CHLOROPLASTIC"/>
    <property type="match status" value="1"/>
</dbReference>
<feature type="binding site" evidence="15">
    <location>
        <position position="191"/>
    </location>
    <ligand>
        <name>uracil</name>
        <dbReference type="ChEBI" id="CHEBI:17568"/>
    </ligand>
</feature>
<dbReference type="NCBIfam" id="NF001097">
    <property type="entry name" value="PRK00129.1"/>
    <property type="match status" value="1"/>
</dbReference>
<dbReference type="Proteomes" id="UP000634206">
    <property type="component" value="Unassembled WGS sequence"/>
</dbReference>
<evidence type="ECO:0000313" key="17">
    <source>
        <dbReference type="EMBL" id="MBK1855281.1"/>
    </source>
</evidence>
<evidence type="ECO:0000256" key="15">
    <source>
        <dbReference type="HAMAP-Rule" id="MF_01218"/>
    </source>
</evidence>
<dbReference type="EMBL" id="JAENIG010000006">
    <property type="protein sequence ID" value="MBK1855281.1"/>
    <property type="molecule type" value="Genomic_DNA"/>
</dbReference>
<accession>A0AAE2VCM7</accession>
<comment type="cofactor">
    <cofactor evidence="15">
        <name>Mg(2+)</name>
        <dbReference type="ChEBI" id="CHEBI:18420"/>
    </cofactor>
    <text evidence="15">Binds 1 Mg(2+) ion per subunit. The magnesium is bound as Mg-PRPP.</text>
</comment>
<feature type="binding site" evidence="15">
    <location>
        <position position="197"/>
    </location>
    <ligand>
        <name>5-phospho-alpha-D-ribose 1-diphosphate</name>
        <dbReference type="ChEBI" id="CHEBI:58017"/>
    </ligand>
</feature>
<reference evidence="17" key="1">
    <citation type="submission" date="2021-01" db="EMBL/GenBank/DDBJ databases">
        <title>Modified the classification status of verrucomicrobia.</title>
        <authorList>
            <person name="Feng X."/>
        </authorList>
    </citation>
    <scope>NUCLEOTIDE SEQUENCE</scope>
    <source>
        <strain evidence="17">5K15</strain>
    </source>
</reference>
<dbReference type="EC" id="2.4.2.9" evidence="3 15"/>
<feature type="domain" description="Phosphoribosyltransferase" evidence="16">
    <location>
        <begin position="5"/>
        <end position="205"/>
    </location>
</feature>
<protein>
    <recommendedName>
        <fullName evidence="13 15">Uracil phosphoribosyltransferase</fullName>
        <ecNumber evidence="3 15">2.4.2.9</ecNumber>
    </recommendedName>
    <alternativeName>
        <fullName evidence="10 15">UMP pyrophosphorylase</fullName>
    </alternativeName>
    <alternativeName>
        <fullName evidence="14 15">UPRTase</fullName>
    </alternativeName>
</protein>
<dbReference type="Gene3D" id="3.40.50.2020">
    <property type="match status" value="1"/>
</dbReference>
<keyword evidence="4 15" id="KW-0021">Allosteric enzyme</keyword>